<reference evidence="1" key="1">
    <citation type="journal article" date="2013" name="Genetics">
        <title>The draft genome and transcriptome of Panagrellus redivivus are shaped by the harsh demands of a free-living lifestyle.</title>
        <authorList>
            <person name="Srinivasan J."/>
            <person name="Dillman A.R."/>
            <person name="Macchietto M.G."/>
            <person name="Heikkinen L."/>
            <person name="Lakso M."/>
            <person name="Fracchia K.M."/>
            <person name="Antoshechkin I."/>
            <person name="Mortazavi A."/>
            <person name="Wong G."/>
            <person name="Sternberg P.W."/>
        </authorList>
    </citation>
    <scope>NUCLEOTIDE SEQUENCE [LARGE SCALE GENOMIC DNA]</scope>
    <source>
        <strain evidence="1">MT8872</strain>
    </source>
</reference>
<sequence>MPFVSRTSTESVKVPFKLFNLEFSLLRNFLDIMPSADLYILRKHDATIDKMSCFRGEIVTNLYVISDTVQPWNRLYESYSKVMSRPVNLTPFDMLEVCMGPDICPEALLSKMNEKTYRCLQICGQYHWKQVITFLHTGINDRVCLYDTLDLPEEDMEDFFKTLYNFKINKFYFCNKNCTETWLDAAYKTWSSLIGTALKSVEVTFDIFFTITAVANNDTLTTLSMKFSDWEDKKKFVHKKNMLLKDYAKRKL</sequence>
<proteinExistence type="predicted"/>
<accession>A0A7E4VHZ0</accession>
<keyword evidence="1" id="KW-1185">Reference proteome</keyword>
<evidence type="ECO:0000313" key="1">
    <source>
        <dbReference type="Proteomes" id="UP000492821"/>
    </source>
</evidence>
<reference evidence="2" key="2">
    <citation type="submission" date="2020-10" db="UniProtKB">
        <authorList>
            <consortium name="WormBaseParasite"/>
        </authorList>
    </citation>
    <scope>IDENTIFICATION</scope>
</reference>
<name>A0A7E4VHZ0_PANRE</name>
<dbReference type="WBParaSite" id="Pan_g21194.t1">
    <property type="protein sequence ID" value="Pan_g21194.t1"/>
    <property type="gene ID" value="Pan_g21194"/>
</dbReference>
<protein>
    <submittedName>
        <fullName evidence="2">FBA_2 domain-containing protein</fullName>
    </submittedName>
</protein>
<organism evidence="1 2">
    <name type="scientific">Panagrellus redivivus</name>
    <name type="common">Microworm</name>
    <dbReference type="NCBI Taxonomy" id="6233"/>
    <lineage>
        <taxon>Eukaryota</taxon>
        <taxon>Metazoa</taxon>
        <taxon>Ecdysozoa</taxon>
        <taxon>Nematoda</taxon>
        <taxon>Chromadorea</taxon>
        <taxon>Rhabditida</taxon>
        <taxon>Tylenchina</taxon>
        <taxon>Panagrolaimomorpha</taxon>
        <taxon>Panagrolaimoidea</taxon>
        <taxon>Panagrolaimidae</taxon>
        <taxon>Panagrellus</taxon>
    </lineage>
</organism>
<evidence type="ECO:0000313" key="2">
    <source>
        <dbReference type="WBParaSite" id="Pan_g21194.t1"/>
    </source>
</evidence>
<dbReference type="AlphaFoldDB" id="A0A7E4VHZ0"/>
<dbReference type="Proteomes" id="UP000492821">
    <property type="component" value="Unassembled WGS sequence"/>
</dbReference>